<dbReference type="OrthoDB" id="273823at2759"/>
<dbReference type="InterPro" id="IPR001258">
    <property type="entry name" value="NHL_repeat"/>
</dbReference>
<evidence type="ECO:0000313" key="2">
    <source>
        <dbReference type="EMBL" id="KAF5198597.1"/>
    </source>
</evidence>
<sequence>MLIAQLRVCSAIEELSLPSETSRKAQGLKGSELKHLDATKEPNVFSFRNLLLYYPGCISADEDGNRLFLSDTNHHRIIIFDGKGKILDCVCKVLLLISNNHC</sequence>
<keyword evidence="1" id="KW-0677">Repeat</keyword>
<reference evidence="2 3" key="1">
    <citation type="submission" date="2020-06" db="EMBL/GenBank/DDBJ databases">
        <title>Transcriptomic and genomic resources for Thalictrum thalictroides and T. hernandezii: Facilitating candidate gene discovery in an emerging model plant lineage.</title>
        <authorList>
            <person name="Arias T."/>
            <person name="Riano-Pachon D.M."/>
            <person name="Di Stilio V.S."/>
        </authorList>
    </citation>
    <scope>NUCLEOTIDE SEQUENCE [LARGE SCALE GENOMIC DNA]</scope>
    <source>
        <strain evidence="3">cv. WT478/WT964</strain>
        <tissue evidence="2">Leaves</tissue>
    </source>
</reference>
<evidence type="ECO:0000313" key="3">
    <source>
        <dbReference type="Proteomes" id="UP000554482"/>
    </source>
</evidence>
<dbReference type="Proteomes" id="UP000554482">
    <property type="component" value="Unassembled WGS sequence"/>
</dbReference>
<protein>
    <submittedName>
        <fullName evidence="2">Nhl domain-containing protein</fullName>
    </submittedName>
</protein>
<dbReference type="Pfam" id="PF01436">
    <property type="entry name" value="NHL"/>
    <property type="match status" value="1"/>
</dbReference>
<comment type="caution">
    <text evidence="2">The sequence shown here is derived from an EMBL/GenBank/DDBJ whole genome shotgun (WGS) entry which is preliminary data.</text>
</comment>
<proteinExistence type="predicted"/>
<dbReference type="SUPFAM" id="SSF63825">
    <property type="entry name" value="YWTD domain"/>
    <property type="match status" value="1"/>
</dbReference>
<organism evidence="2 3">
    <name type="scientific">Thalictrum thalictroides</name>
    <name type="common">Rue-anemone</name>
    <name type="synonym">Anemone thalictroides</name>
    <dbReference type="NCBI Taxonomy" id="46969"/>
    <lineage>
        <taxon>Eukaryota</taxon>
        <taxon>Viridiplantae</taxon>
        <taxon>Streptophyta</taxon>
        <taxon>Embryophyta</taxon>
        <taxon>Tracheophyta</taxon>
        <taxon>Spermatophyta</taxon>
        <taxon>Magnoliopsida</taxon>
        <taxon>Ranunculales</taxon>
        <taxon>Ranunculaceae</taxon>
        <taxon>Thalictroideae</taxon>
        <taxon>Thalictrum</taxon>
    </lineage>
</organism>
<dbReference type="EMBL" id="JABWDY010013086">
    <property type="protein sequence ID" value="KAF5198597.1"/>
    <property type="molecule type" value="Genomic_DNA"/>
</dbReference>
<accession>A0A7J6WNT7</accession>
<gene>
    <name evidence="2" type="ORF">FRX31_011818</name>
</gene>
<name>A0A7J6WNT7_THATH</name>
<keyword evidence="3" id="KW-1185">Reference proteome</keyword>
<dbReference type="AlphaFoldDB" id="A0A7J6WNT7"/>
<evidence type="ECO:0000256" key="1">
    <source>
        <dbReference type="ARBA" id="ARBA00022737"/>
    </source>
</evidence>